<accession>A0ABV0UPE4</accession>
<dbReference type="Proteomes" id="UP001482620">
    <property type="component" value="Unassembled WGS sequence"/>
</dbReference>
<gene>
    <name evidence="1" type="ORF">ILYODFUR_002013</name>
</gene>
<sequence length="121" mass="13447">MSKPKHCMSNISARANTLKHTQGYTNTTPAVALHEKAHSLGSLAPVLSGLHSKWPPHDHTHYGLGRQPPQWTEAPRVRAVIHGTRVCKRSSLAHRCKGKRRAEAVWRWGCIKKSAGRTKSC</sequence>
<dbReference type="EMBL" id="JAHRIQ010081189">
    <property type="protein sequence ID" value="MEQ2246699.1"/>
    <property type="molecule type" value="Genomic_DNA"/>
</dbReference>
<reference evidence="1 2" key="1">
    <citation type="submission" date="2021-06" db="EMBL/GenBank/DDBJ databases">
        <authorList>
            <person name="Palmer J.M."/>
        </authorList>
    </citation>
    <scope>NUCLEOTIDE SEQUENCE [LARGE SCALE GENOMIC DNA]</scope>
    <source>
        <strain evidence="2">if_2019</strain>
        <tissue evidence="1">Muscle</tissue>
    </source>
</reference>
<comment type="caution">
    <text evidence="1">The sequence shown here is derived from an EMBL/GenBank/DDBJ whole genome shotgun (WGS) entry which is preliminary data.</text>
</comment>
<name>A0ABV0UPE4_9TELE</name>
<protein>
    <submittedName>
        <fullName evidence="1">Uncharacterized protein</fullName>
    </submittedName>
</protein>
<organism evidence="1 2">
    <name type="scientific">Ilyodon furcidens</name>
    <name type="common">goldbreast splitfin</name>
    <dbReference type="NCBI Taxonomy" id="33524"/>
    <lineage>
        <taxon>Eukaryota</taxon>
        <taxon>Metazoa</taxon>
        <taxon>Chordata</taxon>
        <taxon>Craniata</taxon>
        <taxon>Vertebrata</taxon>
        <taxon>Euteleostomi</taxon>
        <taxon>Actinopterygii</taxon>
        <taxon>Neopterygii</taxon>
        <taxon>Teleostei</taxon>
        <taxon>Neoteleostei</taxon>
        <taxon>Acanthomorphata</taxon>
        <taxon>Ovalentaria</taxon>
        <taxon>Atherinomorphae</taxon>
        <taxon>Cyprinodontiformes</taxon>
        <taxon>Goodeidae</taxon>
        <taxon>Ilyodon</taxon>
    </lineage>
</organism>
<evidence type="ECO:0000313" key="2">
    <source>
        <dbReference type="Proteomes" id="UP001482620"/>
    </source>
</evidence>
<proteinExistence type="predicted"/>
<evidence type="ECO:0000313" key="1">
    <source>
        <dbReference type="EMBL" id="MEQ2246699.1"/>
    </source>
</evidence>
<keyword evidence="2" id="KW-1185">Reference proteome</keyword>